<dbReference type="SUPFAM" id="SSF54427">
    <property type="entry name" value="NTF2-like"/>
    <property type="match status" value="1"/>
</dbReference>
<keyword evidence="3" id="KW-1185">Reference proteome</keyword>
<dbReference type="InterPro" id="IPR037401">
    <property type="entry name" value="SnoaL-like"/>
</dbReference>
<reference evidence="2 3" key="1">
    <citation type="submission" date="2020-08" db="EMBL/GenBank/DDBJ databases">
        <title>Draft genome sequence of Parasphingopyxis sp. GrpM-11.</title>
        <authorList>
            <person name="Oh J."/>
            <person name="Roh D.-H."/>
        </authorList>
    </citation>
    <scope>NUCLEOTIDE SEQUENCE [LARGE SCALE GENOMIC DNA]</scope>
    <source>
        <strain evidence="2 3">GrpM-11</strain>
    </source>
</reference>
<proteinExistence type="predicted"/>
<protein>
    <submittedName>
        <fullName evidence="2">Nuclear transport factor 2 family protein</fullName>
    </submittedName>
</protein>
<sequence>MNDTAVPAALHRYFDAQNRHDIDTLMDCFAPGAEVRDEGNTYSGHDAIRGWKEETSAKYKVTVTPLATARNEGITTVTATVAGNFPGSPAELRYRFGLAPDGRIANLAIS</sequence>
<name>A0A842HVP9_9SPHN</name>
<accession>A0A842HVP9</accession>
<dbReference type="InterPro" id="IPR032710">
    <property type="entry name" value="NTF2-like_dom_sf"/>
</dbReference>
<dbReference type="Gene3D" id="3.10.450.50">
    <property type="match status" value="1"/>
</dbReference>
<evidence type="ECO:0000259" key="1">
    <source>
        <dbReference type="Pfam" id="PF12680"/>
    </source>
</evidence>
<dbReference type="Pfam" id="PF12680">
    <property type="entry name" value="SnoaL_2"/>
    <property type="match status" value="1"/>
</dbReference>
<dbReference type="AlphaFoldDB" id="A0A842HVP9"/>
<gene>
    <name evidence="2" type="ORF">H6P80_02950</name>
</gene>
<dbReference type="Proteomes" id="UP000564378">
    <property type="component" value="Unassembled WGS sequence"/>
</dbReference>
<evidence type="ECO:0000313" key="2">
    <source>
        <dbReference type="EMBL" id="MBC2776573.1"/>
    </source>
</evidence>
<comment type="caution">
    <text evidence="2">The sequence shown here is derived from an EMBL/GenBank/DDBJ whole genome shotgun (WGS) entry which is preliminary data.</text>
</comment>
<dbReference type="EMBL" id="JACJVJ010000001">
    <property type="protein sequence ID" value="MBC2776573.1"/>
    <property type="molecule type" value="Genomic_DNA"/>
</dbReference>
<dbReference type="RefSeq" id="WP_185799845.1">
    <property type="nucleotide sequence ID" value="NZ_JACJVJ010000001.1"/>
</dbReference>
<feature type="domain" description="SnoaL-like" evidence="1">
    <location>
        <begin position="11"/>
        <end position="94"/>
    </location>
</feature>
<organism evidence="2 3">
    <name type="scientific">Parasphingopyxis marina</name>
    <dbReference type="NCBI Taxonomy" id="2761622"/>
    <lineage>
        <taxon>Bacteria</taxon>
        <taxon>Pseudomonadati</taxon>
        <taxon>Pseudomonadota</taxon>
        <taxon>Alphaproteobacteria</taxon>
        <taxon>Sphingomonadales</taxon>
        <taxon>Sphingomonadaceae</taxon>
        <taxon>Parasphingopyxis</taxon>
    </lineage>
</organism>
<evidence type="ECO:0000313" key="3">
    <source>
        <dbReference type="Proteomes" id="UP000564378"/>
    </source>
</evidence>